<dbReference type="EMBL" id="JAULSN010000002">
    <property type="protein sequence ID" value="KAK3379221.1"/>
    <property type="molecule type" value="Genomic_DNA"/>
</dbReference>
<dbReference type="Gene3D" id="2.60.120.620">
    <property type="entry name" value="q2cbj1_9rhob like domain"/>
    <property type="match status" value="1"/>
</dbReference>
<reference evidence="3" key="2">
    <citation type="submission" date="2023-06" db="EMBL/GenBank/DDBJ databases">
        <authorList>
            <consortium name="Lawrence Berkeley National Laboratory"/>
            <person name="Haridas S."/>
            <person name="Hensen N."/>
            <person name="Bonometti L."/>
            <person name="Westerberg I."/>
            <person name="Brannstrom I.O."/>
            <person name="Guillou S."/>
            <person name="Cros-Aarteil S."/>
            <person name="Calhoun S."/>
            <person name="Kuo A."/>
            <person name="Mondo S."/>
            <person name="Pangilinan J."/>
            <person name="Riley R."/>
            <person name="Labutti K."/>
            <person name="Andreopoulos B."/>
            <person name="Lipzen A."/>
            <person name="Chen C."/>
            <person name="Yanf M."/>
            <person name="Daum C."/>
            <person name="Ng V."/>
            <person name="Clum A."/>
            <person name="Steindorff A."/>
            <person name="Ohm R."/>
            <person name="Martin F."/>
            <person name="Silar P."/>
            <person name="Natvig D."/>
            <person name="Lalanne C."/>
            <person name="Gautier V."/>
            <person name="Ament-Velasquez S.L."/>
            <person name="Kruys A."/>
            <person name="Hutchinson M.I."/>
            <person name="Powell A.J."/>
            <person name="Barry K."/>
            <person name="Miller A.N."/>
            <person name="Grigoriev I.V."/>
            <person name="Debuchy R."/>
            <person name="Gladieux P."/>
            <person name="Thoren M.H."/>
            <person name="Johannesson H."/>
        </authorList>
    </citation>
    <scope>NUCLEOTIDE SEQUENCE</scope>
    <source>
        <strain evidence="3">CBS 958.72</strain>
    </source>
</reference>
<dbReference type="PANTHER" id="PTHR33099:SF7">
    <property type="entry name" value="MYND-TYPE DOMAIN-CONTAINING PROTEIN"/>
    <property type="match status" value="1"/>
</dbReference>
<comment type="caution">
    <text evidence="3">The sequence shown here is derived from an EMBL/GenBank/DDBJ whole genome shotgun (WGS) entry which is preliminary data.</text>
</comment>
<dbReference type="PANTHER" id="PTHR33099">
    <property type="entry name" value="FE2OG DIOXYGENASE DOMAIN-CONTAINING PROTEIN"/>
    <property type="match status" value="1"/>
</dbReference>
<protein>
    <recommendedName>
        <fullName evidence="2">Prolyl 4-hydroxylase alpha subunit Fe(2+) 2OG dioxygenase domain-containing protein</fullName>
    </recommendedName>
</protein>
<feature type="region of interest" description="Disordered" evidence="1">
    <location>
        <begin position="332"/>
        <end position="352"/>
    </location>
</feature>
<name>A0AAE0KM66_9PEZI</name>
<evidence type="ECO:0000313" key="3">
    <source>
        <dbReference type="EMBL" id="KAK3379221.1"/>
    </source>
</evidence>
<reference evidence="3" key="1">
    <citation type="journal article" date="2023" name="Mol. Phylogenet. Evol.">
        <title>Genome-scale phylogeny and comparative genomics of the fungal order Sordariales.</title>
        <authorList>
            <person name="Hensen N."/>
            <person name="Bonometti L."/>
            <person name="Westerberg I."/>
            <person name="Brannstrom I.O."/>
            <person name="Guillou S."/>
            <person name="Cros-Aarteil S."/>
            <person name="Calhoun S."/>
            <person name="Haridas S."/>
            <person name="Kuo A."/>
            <person name="Mondo S."/>
            <person name="Pangilinan J."/>
            <person name="Riley R."/>
            <person name="LaButti K."/>
            <person name="Andreopoulos B."/>
            <person name="Lipzen A."/>
            <person name="Chen C."/>
            <person name="Yan M."/>
            <person name="Daum C."/>
            <person name="Ng V."/>
            <person name="Clum A."/>
            <person name="Steindorff A."/>
            <person name="Ohm R.A."/>
            <person name="Martin F."/>
            <person name="Silar P."/>
            <person name="Natvig D.O."/>
            <person name="Lalanne C."/>
            <person name="Gautier V."/>
            <person name="Ament-Velasquez S.L."/>
            <person name="Kruys A."/>
            <person name="Hutchinson M.I."/>
            <person name="Powell A.J."/>
            <person name="Barry K."/>
            <person name="Miller A.N."/>
            <person name="Grigoriev I.V."/>
            <person name="Debuchy R."/>
            <person name="Gladieux P."/>
            <person name="Hiltunen Thoren M."/>
            <person name="Johannesson H."/>
        </authorList>
    </citation>
    <scope>NUCLEOTIDE SEQUENCE</scope>
    <source>
        <strain evidence="3">CBS 958.72</strain>
    </source>
</reference>
<evidence type="ECO:0000313" key="4">
    <source>
        <dbReference type="Proteomes" id="UP001287356"/>
    </source>
</evidence>
<dbReference type="Proteomes" id="UP001287356">
    <property type="component" value="Unassembled WGS sequence"/>
</dbReference>
<accession>A0AAE0KM66</accession>
<keyword evidence="4" id="KW-1185">Reference proteome</keyword>
<organism evidence="3 4">
    <name type="scientific">Lasiosphaeria ovina</name>
    <dbReference type="NCBI Taxonomy" id="92902"/>
    <lineage>
        <taxon>Eukaryota</taxon>
        <taxon>Fungi</taxon>
        <taxon>Dikarya</taxon>
        <taxon>Ascomycota</taxon>
        <taxon>Pezizomycotina</taxon>
        <taxon>Sordariomycetes</taxon>
        <taxon>Sordariomycetidae</taxon>
        <taxon>Sordariales</taxon>
        <taxon>Lasiosphaeriaceae</taxon>
        <taxon>Lasiosphaeria</taxon>
    </lineage>
</organism>
<feature type="domain" description="Prolyl 4-hydroxylase alpha subunit Fe(2+) 2OG dioxygenase" evidence="2">
    <location>
        <begin position="132"/>
        <end position="215"/>
    </location>
</feature>
<feature type="compositionally biased region" description="Acidic residues" evidence="1">
    <location>
        <begin position="335"/>
        <end position="352"/>
    </location>
</feature>
<dbReference type="AlphaFoldDB" id="A0AAE0KM66"/>
<proteinExistence type="predicted"/>
<sequence>MAAPASRGDAADKIKNGLCEALESIQAAGTFAAFSRMKDSSVKPIFVRDVGPVGFPLQESTARQLIEKAHQAPYGKGNETFVDTSVRNTWELDAAQLELSDHQWTKTIDAACKWVAQHLAITAPVAAELYKMLIYEKGAMFKAHTDTEKIPGMFGTLVICLPSEHQGGDLVLKHRDVTKVFKTSETQPSMSCWYSDVSHEVFPVTSGRRWVLTYNLAISHPLHNRPSAALNAPGYSEVRKALRAWLEFRGRNSSDSQPNNLYYLLDHTYTEANISLQGLKGVDRSRMQCLKDVCDDQYVTLLLGVLEKEEIGSCEATYDPYDRGNYYGHRRSYFDDEGEDEDEDDDNSEGGDCDWHSFDDVFETDVSIKKLVNPAGHTLRSDFKIDMDNLEEQLIQNYEDPFETADCGERDYSGFTGNEGVSATHWYRMTIAIIVPNDAVDQFLTEGITRSAAQDLLPRYLTQCSDPKTRDSAMKMVDHLAKLAWSSDKPTTHSYSYMYGGEPKFSPEIAMQFLEIVLRHREYELFSKAVGWFRTQVGTRLFTLVRTAAAGDSFDFTQAKDSLLQNLSIRPVADRMQLLTALSPLDGDTRSPQIRDWVANEVVPSAMKACLGGNVIAADGRAIVTMVREYHDLDYVKARLIPVIEKRVSLTPFALAALLRFTSFAAEGIFEMPVSLELCKPLLKSVVNAMDVTTIRTKDGTAVTPTTMKAQRYDYYQVQAYARDGPPQNRQLFISPGLLAECFALSIQFDWDDLPMLLSFKIVSQVDAIPLTEFRHLWIPFIRELISTLNANNVSLSTPQYQEIARAILEAYLDRHVGKEPSGQVNYRQSPVRCSCADCRLLNGFLQSNERTWRFPAGKGRRQHLHNMLDSAGSGCSHVTERYGNPHTLVVKKGLDAGTRAKKEWNDRFAQAWDDITKFDQEQLKMLLGGEYDKITSMRHLRFPGGAQAQQRVASSRHGDGSSMRPILINGSPVTGVKRRAEG</sequence>
<evidence type="ECO:0000256" key="1">
    <source>
        <dbReference type="SAM" id="MobiDB-lite"/>
    </source>
</evidence>
<dbReference type="Pfam" id="PF13640">
    <property type="entry name" value="2OG-FeII_Oxy_3"/>
    <property type="match status" value="1"/>
</dbReference>
<feature type="region of interest" description="Disordered" evidence="1">
    <location>
        <begin position="952"/>
        <end position="983"/>
    </location>
</feature>
<evidence type="ECO:0000259" key="2">
    <source>
        <dbReference type="Pfam" id="PF13640"/>
    </source>
</evidence>
<gene>
    <name evidence="3" type="ORF">B0T24DRAFT_545961</name>
</gene>
<dbReference type="InterPro" id="IPR044862">
    <property type="entry name" value="Pro_4_hyd_alph_FE2OG_OXY"/>
</dbReference>